<dbReference type="STRING" id="1217799.DEALK_04260"/>
<dbReference type="InterPro" id="IPR050275">
    <property type="entry name" value="PGM_Phosphatase"/>
</dbReference>
<reference evidence="3 4" key="1">
    <citation type="submission" date="2015-06" db="EMBL/GenBank/DDBJ databases">
        <title>Genome sequence of the organohalide-respiring Dehalogenimonas alkenigignens type strain (IP3-3T).</title>
        <authorList>
            <person name="Key T.A."/>
            <person name="Richmond D.P."/>
            <person name="Bowman K.S."/>
            <person name="Cho Y.-J."/>
            <person name="Chun J."/>
            <person name="da Costa M.S."/>
            <person name="Rainey F.A."/>
            <person name="Moe W.M."/>
        </authorList>
    </citation>
    <scope>NUCLEOTIDE SEQUENCE [LARGE SCALE GENOMIC DNA]</scope>
    <source>
        <strain evidence="3 4">IP3-3</strain>
    </source>
</reference>
<comment type="caution">
    <text evidence="3">The sequence shown here is derived from an EMBL/GenBank/DDBJ whole genome shotgun (WGS) entry which is preliminary data.</text>
</comment>
<sequence length="208" mass="22567">MTRIFIARHAETEWNRLKRIQGGGSDTPLNETGLKQVKCLAGRLANEKLSAIVSSPLGRARATAEAIAREHGQMAVELEHGLREIDAGDLEGRSVTEIGGSLGKLLTAATAEGLPKLPGGESLADVRARAWDVVETLVRRFPDGEALIVTHYFVVLSLVCRVLGLAEGDIRKFRLNTGSLSVIEVDPELNAKLVVFNESCFQVDSQPW</sequence>
<dbReference type="CDD" id="cd07067">
    <property type="entry name" value="HP_PGM_like"/>
    <property type="match status" value="1"/>
</dbReference>
<dbReference type="SMART" id="SM00855">
    <property type="entry name" value="PGAM"/>
    <property type="match status" value="1"/>
</dbReference>
<protein>
    <submittedName>
        <fullName evidence="3">Fructose-2,6-bisphosphatase</fullName>
        <ecNumber evidence="3">5.4.2.12</ecNumber>
    </submittedName>
</protein>
<dbReference type="GO" id="GO:0005737">
    <property type="term" value="C:cytoplasm"/>
    <property type="evidence" value="ECO:0007669"/>
    <property type="project" value="TreeGrafter"/>
</dbReference>
<dbReference type="RefSeq" id="WP_058438258.1">
    <property type="nucleotide sequence ID" value="NZ_KQ758903.1"/>
</dbReference>
<evidence type="ECO:0000256" key="1">
    <source>
        <dbReference type="PIRSR" id="PIRSR613078-1"/>
    </source>
</evidence>
<dbReference type="Pfam" id="PF00300">
    <property type="entry name" value="His_Phos_1"/>
    <property type="match status" value="1"/>
</dbReference>
<dbReference type="AlphaFoldDB" id="A0A0W0GGD6"/>
<dbReference type="GO" id="GO:0016791">
    <property type="term" value="F:phosphatase activity"/>
    <property type="evidence" value="ECO:0007669"/>
    <property type="project" value="TreeGrafter"/>
</dbReference>
<dbReference type="PANTHER" id="PTHR48100">
    <property type="entry name" value="BROAD-SPECIFICITY PHOSPHATASE YOR283W-RELATED"/>
    <property type="match status" value="1"/>
</dbReference>
<feature type="binding site" evidence="2">
    <location>
        <begin position="8"/>
        <end position="15"/>
    </location>
    <ligand>
        <name>substrate</name>
    </ligand>
</feature>
<dbReference type="Gene3D" id="3.40.50.1240">
    <property type="entry name" value="Phosphoglycerate mutase-like"/>
    <property type="match status" value="1"/>
</dbReference>
<dbReference type="EC" id="5.4.2.12" evidence="3"/>
<evidence type="ECO:0000313" key="3">
    <source>
        <dbReference type="EMBL" id="KTB47581.1"/>
    </source>
</evidence>
<dbReference type="EMBL" id="LFDV01000002">
    <property type="protein sequence ID" value="KTB47581.1"/>
    <property type="molecule type" value="Genomic_DNA"/>
</dbReference>
<keyword evidence="3" id="KW-0413">Isomerase</keyword>
<gene>
    <name evidence="3" type="ORF">DEALK_04260</name>
</gene>
<dbReference type="PANTHER" id="PTHR48100:SF1">
    <property type="entry name" value="HISTIDINE PHOSPHATASE FAMILY PROTEIN-RELATED"/>
    <property type="match status" value="1"/>
</dbReference>
<dbReference type="OrthoDB" id="9781415at2"/>
<evidence type="ECO:0000313" key="4">
    <source>
        <dbReference type="Proteomes" id="UP000053947"/>
    </source>
</evidence>
<dbReference type="GO" id="GO:0004619">
    <property type="term" value="F:phosphoglycerate mutase activity"/>
    <property type="evidence" value="ECO:0007669"/>
    <property type="project" value="UniProtKB-EC"/>
</dbReference>
<feature type="active site" description="Proton donor/acceptor" evidence="1">
    <location>
        <position position="84"/>
    </location>
</feature>
<feature type="binding site" evidence="2">
    <location>
        <position position="59"/>
    </location>
    <ligand>
        <name>substrate</name>
    </ligand>
</feature>
<accession>A0A0W0GGD6</accession>
<dbReference type="SUPFAM" id="SSF53254">
    <property type="entry name" value="Phosphoglycerate mutase-like"/>
    <property type="match status" value="1"/>
</dbReference>
<evidence type="ECO:0000256" key="2">
    <source>
        <dbReference type="PIRSR" id="PIRSR613078-2"/>
    </source>
</evidence>
<keyword evidence="4" id="KW-1185">Reference proteome</keyword>
<dbReference type="InterPro" id="IPR029033">
    <property type="entry name" value="His_PPase_superfam"/>
</dbReference>
<proteinExistence type="predicted"/>
<dbReference type="PIRSF" id="PIRSF000709">
    <property type="entry name" value="6PFK_2-Ptase"/>
    <property type="match status" value="1"/>
</dbReference>
<feature type="active site" description="Tele-phosphohistidine intermediate" evidence="1">
    <location>
        <position position="9"/>
    </location>
</feature>
<dbReference type="Proteomes" id="UP000053947">
    <property type="component" value="Unassembled WGS sequence"/>
</dbReference>
<organism evidence="3 4">
    <name type="scientific">Dehalogenimonas alkenigignens</name>
    <dbReference type="NCBI Taxonomy" id="1217799"/>
    <lineage>
        <taxon>Bacteria</taxon>
        <taxon>Bacillati</taxon>
        <taxon>Chloroflexota</taxon>
        <taxon>Dehalococcoidia</taxon>
        <taxon>Dehalococcoidales</taxon>
        <taxon>Dehalococcoidaceae</taxon>
        <taxon>Dehalogenimonas</taxon>
    </lineage>
</organism>
<dbReference type="InterPro" id="IPR013078">
    <property type="entry name" value="His_Pase_superF_clade-1"/>
</dbReference>
<name>A0A0W0GGD6_9CHLR</name>